<dbReference type="AlphaFoldDB" id="A0A0L0VU68"/>
<gene>
    <name evidence="1" type="ORF">PSTG_04118</name>
</gene>
<sequence>MELGTDTPAIWAALHKAHQDCSARGCMYWLQHLVTTKMTGEDIESHIDTISCASDCLTALITKARPLTVADIHATGLINSLPIDWQLCIASLMDDDEVLPAPIAAALEQESLRRKACHKE</sequence>
<dbReference type="PANTHER" id="PTHR33246:SF51">
    <property type="entry name" value="MYB_SANT-LIKE DOMAIN-CONTAINING PROTEIN"/>
    <property type="match status" value="1"/>
</dbReference>
<proteinExistence type="predicted"/>
<keyword evidence="2" id="KW-1185">Reference proteome</keyword>
<name>A0A0L0VU68_9BASI</name>
<evidence type="ECO:0000313" key="2">
    <source>
        <dbReference type="Proteomes" id="UP000054564"/>
    </source>
</evidence>
<dbReference type="Pfam" id="PF14223">
    <property type="entry name" value="Retrotran_gag_2"/>
    <property type="match status" value="1"/>
</dbReference>
<evidence type="ECO:0000313" key="1">
    <source>
        <dbReference type="EMBL" id="KNF02833.1"/>
    </source>
</evidence>
<organism evidence="1 2">
    <name type="scientific">Puccinia striiformis f. sp. tritici PST-78</name>
    <dbReference type="NCBI Taxonomy" id="1165861"/>
    <lineage>
        <taxon>Eukaryota</taxon>
        <taxon>Fungi</taxon>
        <taxon>Dikarya</taxon>
        <taxon>Basidiomycota</taxon>
        <taxon>Pucciniomycotina</taxon>
        <taxon>Pucciniomycetes</taxon>
        <taxon>Pucciniales</taxon>
        <taxon>Pucciniaceae</taxon>
        <taxon>Puccinia</taxon>
    </lineage>
</organism>
<comment type="caution">
    <text evidence="1">The sequence shown here is derived from an EMBL/GenBank/DDBJ whole genome shotgun (WGS) entry which is preliminary data.</text>
</comment>
<dbReference type="Proteomes" id="UP000054564">
    <property type="component" value="Unassembled WGS sequence"/>
</dbReference>
<protein>
    <submittedName>
        <fullName evidence="1">Uncharacterized protein</fullName>
    </submittedName>
</protein>
<accession>A0A0L0VU68</accession>
<dbReference type="EMBL" id="AJIL01000021">
    <property type="protein sequence ID" value="KNF02833.1"/>
    <property type="molecule type" value="Genomic_DNA"/>
</dbReference>
<dbReference type="PANTHER" id="PTHR33246">
    <property type="entry name" value="CCHC-TYPE DOMAIN-CONTAINING PROTEIN"/>
    <property type="match status" value="1"/>
</dbReference>
<reference evidence="2" key="1">
    <citation type="submission" date="2014-03" db="EMBL/GenBank/DDBJ databases">
        <title>The Genome Sequence of Puccinia striiformis f. sp. tritici PST-78.</title>
        <authorList>
            <consortium name="The Broad Institute Genome Sequencing Platform"/>
            <person name="Cuomo C."/>
            <person name="Hulbert S."/>
            <person name="Chen X."/>
            <person name="Walker B."/>
            <person name="Young S.K."/>
            <person name="Zeng Q."/>
            <person name="Gargeya S."/>
            <person name="Fitzgerald M."/>
            <person name="Haas B."/>
            <person name="Abouelleil A."/>
            <person name="Alvarado L."/>
            <person name="Arachchi H.M."/>
            <person name="Berlin A.M."/>
            <person name="Chapman S.B."/>
            <person name="Goldberg J."/>
            <person name="Griggs A."/>
            <person name="Gujja S."/>
            <person name="Hansen M."/>
            <person name="Howarth C."/>
            <person name="Imamovic A."/>
            <person name="Larimer J."/>
            <person name="McCowan C."/>
            <person name="Montmayeur A."/>
            <person name="Murphy C."/>
            <person name="Neiman D."/>
            <person name="Pearson M."/>
            <person name="Priest M."/>
            <person name="Roberts A."/>
            <person name="Saif S."/>
            <person name="Shea T."/>
            <person name="Sisk P."/>
            <person name="Sykes S."/>
            <person name="Wortman J."/>
            <person name="Nusbaum C."/>
            <person name="Birren B."/>
        </authorList>
    </citation>
    <scope>NUCLEOTIDE SEQUENCE [LARGE SCALE GENOMIC DNA]</scope>
    <source>
        <strain evidence="2">race PST-78</strain>
    </source>
</reference>